<sequence>MQRPVQGPMDSIEKIEEILALRRRAGSYLKDHKSREKLSKKEVWTTNIGEVQGKRPYQYDLIEHAKDIEYTRHWFNIYTAFQRDKVIPERVILRYLISKAEDRLDQLEDALEPILRYEHCSDRDLAEMHWPIIDMRRWKFKYYERTLEDAKAFLDLHDEHPLYLSQIPFYQDRDEF</sequence>
<dbReference type="OrthoDB" id="5281509at2759"/>
<reference evidence="1 2" key="1">
    <citation type="submission" date="2013-05" db="EMBL/GenBank/DDBJ databases">
        <title>Drechslerella stenobrocha genome reveals carnivorous origination and mechanical trapping mechanism of predatory fungi.</title>
        <authorList>
            <person name="Liu X."/>
            <person name="Zhang W."/>
            <person name="Liu K."/>
        </authorList>
    </citation>
    <scope>NUCLEOTIDE SEQUENCE [LARGE SCALE GENOMIC DNA]</scope>
    <source>
        <strain evidence="1 2">248</strain>
    </source>
</reference>
<dbReference type="Proteomes" id="UP000024837">
    <property type="component" value="Unassembled WGS sequence"/>
</dbReference>
<dbReference type="AlphaFoldDB" id="W7HW31"/>
<dbReference type="HOGENOM" id="CLU_1660297_0_0_1"/>
<keyword evidence="2" id="KW-1185">Reference proteome</keyword>
<evidence type="ECO:0000313" key="1">
    <source>
        <dbReference type="EMBL" id="EWC47739.1"/>
    </source>
</evidence>
<organism evidence="1 2">
    <name type="scientific">Drechslerella stenobrocha 248</name>
    <dbReference type="NCBI Taxonomy" id="1043628"/>
    <lineage>
        <taxon>Eukaryota</taxon>
        <taxon>Fungi</taxon>
        <taxon>Dikarya</taxon>
        <taxon>Ascomycota</taxon>
        <taxon>Pezizomycotina</taxon>
        <taxon>Orbiliomycetes</taxon>
        <taxon>Orbiliales</taxon>
        <taxon>Orbiliaceae</taxon>
        <taxon>Drechslerella</taxon>
    </lineage>
</organism>
<accession>W7HW31</accession>
<protein>
    <submittedName>
        <fullName evidence="1">Uncharacterized protein</fullName>
    </submittedName>
</protein>
<dbReference type="EMBL" id="KI966408">
    <property type="protein sequence ID" value="EWC47739.1"/>
    <property type="molecule type" value="Genomic_DNA"/>
</dbReference>
<name>W7HW31_9PEZI</name>
<proteinExistence type="predicted"/>
<gene>
    <name evidence="1" type="ORF">DRE_02939</name>
</gene>
<evidence type="ECO:0000313" key="2">
    <source>
        <dbReference type="Proteomes" id="UP000024837"/>
    </source>
</evidence>